<proteinExistence type="predicted"/>
<dbReference type="GO" id="GO:0015031">
    <property type="term" value="P:protein transport"/>
    <property type="evidence" value="ECO:0007669"/>
    <property type="project" value="UniProtKB-KW"/>
</dbReference>
<evidence type="ECO:0000256" key="9">
    <source>
        <dbReference type="SAM" id="Phobius"/>
    </source>
</evidence>
<feature type="transmembrane region" description="Helical" evidence="9">
    <location>
        <begin position="179"/>
        <end position="201"/>
    </location>
</feature>
<organism evidence="12 13">
    <name type="scientific">Mycena alexandri</name>
    <dbReference type="NCBI Taxonomy" id="1745969"/>
    <lineage>
        <taxon>Eukaryota</taxon>
        <taxon>Fungi</taxon>
        <taxon>Dikarya</taxon>
        <taxon>Basidiomycota</taxon>
        <taxon>Agaricomycotina</taxon>
        <taxon>Agaricomycetes</taxon>
        <taxon>Agaricomycetidae</taxon>
        <taxon>Agaricales</taxon>
        <taxon>Marasmiineae</taxon>
        <taxon>Mycenaceae</taxon>
        <taxon>Mycena</taxon>
    </lineage>
</organism>
<dbReference type="CDD" id="cd15853">
    <property type="entry name" value="SNARE_Bet1"/>
    <property type="match status" value="1"/>
</dbReference>
<protein>
    <recommendedName>
        <fullName evidence="11">t-SNARE coiled-coil homology domain-containing protein</fullName>
    </recommendedName>
</protein>
<feature type="signal peptide" evidence="10">
    <location>
        <begin position="1"/>
        <end position="20"/>
    </location>
</feature>
<keyword evidence="6" id="KW-0333">Golgi apparatus</keyword>
<accession>A0AAD6XC05</accession>
<evidence type="ECO:0000256" key="2">
    <source>
        <dbReference type="ARBA" id="ARBA00022448"/>
    </source>
</evidence>
<comment type="subcellular location">
    <subcellularLocation>
        <location evidence="8">Endomembrane system</location>
        <topology evidence="8">Single-pass type IV membrane protein</topology>
    </subcellularLocation>
    <subcellularLocation>
        <location evidence="1">Golgi apparatus membrane</location>
    </subcellularLocation>
</comment>
<keyword evidence="7 9" id="KW-0472">Membrane</keyword>
<evidence type="ECO:0000313" key="12">
    <source>
        <dbReference type="EMBL" id="KAJ7042456.1"/>
    </source>
</evidence>
<evidence type="ECO:0000259" key="11">
    <source>
        <dbReference type="PROSITE" id="PS50192"/>
    </source>
</evidence>
<sequence length="374" mass="39188">MGHLTLTVLGLLSFISLSLSQHHALQPRHTQLKPFAVIPALLRRADTCDTCGIGGVCCSNGNCCGVAQRCCTGGGCCELTQFCDTVAGVSGCCPVGAICDKPPSSTSGQTSPTKSGAVSSASASATTSHTALSSVSTTTAGSSTASSSSFAGNSSSITGTASLGSGSSATTSPSGASTAAGLSSLALSLMFGVCAVLFRLVNPRIDILAVRSHWSSDTASARQFHVNVPVRDHHGTESLPHFTARRGPILHNRAPLLGVTPPASGRSSPLQNYEPNGHRYADDLEGQNDEALDGLSAKVKLLKDITIGISKEVQESAKQLGEMNDAFAETGGILGGTFRRMNNMAARQGCRWLWYIVFLVIVFWFFLVMWWFRR</sequence>
<feature type="domain" description="T-SNARE coiled-coil homology" evidence="11">
    <location>
        <begin position="282"/>
        <end position="344"/>
    </location>
</feature>
<evidence type="ECO:0000256" key="8">
    <source>
        <dbReference type="ARBA" id="ARBA00046280"/>
    </source>
</evidence>
<evidence type="ECO:0000256" key="6">
    <source>
        <dbReference type="ARBA" id="ARBA00023034"/>
    </source>
</evidence>
<dbReference type="EMBL" id="JARJCM010000012">
    <property type="protein sequence ID" value="KAJ7042456.1"/>
    <property type="molecule type" value="Genomic_DNA"/>
</dbReference>
<dbReference type="PROSITE" id="PS50192">
    <property type="entry name" value="T_SNARE"/>
    <property type="match status" value="1"/>
</dbReference>
<feature type="chain" id="PRO_5042083156" description="t-SNARE coiled-coil homology domain-containing protein" evidence="10">
    <location>
        <begin position="21"/>
        <end position="374"/>
    </location>
</feature>
<dbReference type="AlphaFoldDB" id="A0AAD6XC05"/>
<reference evidence="12" key="1">
    <citation type="submission" date="2023-03" db="EMBL/GenBank/DDBJ databases">
        <title>Massive genome expansion in bonnet fungi (Mycena s.s.) driven by repeated elements and novel gene families across ecological guilds.</title>
        <authorList>
            <consortium name="Lawrence Berkeley National Laboratory"/>
            <person name="Harder C.B."/>
            <person name="Miyauchi S."/>
            <person name="Viragh M."/>
            <person name="Kuo A."/>
            <person name="Thoen E."/>
            <person name="Andreopoulos B."/>
            <person name="Lu D."/>
            <person name="Skrede I."/>
            <person name="Drula E."/>
            <person name="Henrissat B."/>
            <person name="Morin E."/>
            <person name="Kohler A."/>
            <person name="Barry K."/>
            <person name="LaButti K."/>
            <person name="Morin E."/>
            <person name="Salamov A."/>
            <person name="Lipzen A."/>
            <person name="Mereny Z."/>
            <person name="Hegedus B."/>
            <person name="Baldrian P."/>
            <person name="Stursova M."/>
            <person name="Weitz H."/>
            <person name="Taylor A."/>
            <person name="Grigoriev I.V."/>
            <person name="Nagy L.G."/>
            <person name="Martin F."/>
            <person name="Kauserud H."/>
        </authorList>
    </citation>
    <scope>NUCLEOTIDE SEQUENCE</scope>
    <source>
        <strain evidence="12">CBHHK200</strain>
    </source>
</reference>
<keyword evidence="3 9" id="KW-0812">Transmembrane</keyword>
<comment type="caution">
    <text evidence="12">The sequence shown here is derived from an EMBL/GenBank/DDBJ whole genome shotgun (WGS) entry which is preliminary data.</text>
</comment>
<gene>
    <name evidence="12" type="ORF">C8F04DRAFT_1229737</name>
</gene>
<keyword evidence="13" id="KW-1185">Reference proteome</keyword>
<evidence type="ECO:0000256" key="7">
    <source>
        <dbReference type="ARBA" id="ARBA00023136"/>
    </source>
</evidence>
<dbReference type="SUPFAM" id="SSF58038">
    <property type="entry name" value="SNARE fusion complex"/>
    <property type="match status" value="1"/>
</dbReference>
<dbReference type="InterPro" id="IPR039899">
    <property type="entry name" value="BET1_SNARE"/>
</dbReference>
<evidence type="ECO:0000256" key="5">
    <source>
        <dbReference type="ARBA" id="ARBA00022989"/>
    </source>
</evidence>
<dbReference type="GO" id="GO:0000139">
    <property type="term" value="C:Golgi membrane"/>
    <property type="evidence" value="ECO:0007669"/>
    <property type="project" value="UniProtKB-SubCell"/>
</dbReference>
<evidence type="ECO:0000256" key="1">
    <source>
        <dbReference type="ARBA" id="ARBA00004394"/>
    </source>
</evidence>
<dbReference type="Gene3D" id="1.20.5.110">
    <property type="match status" value="1"/>
</dbReference>
<feature type="transmembrane region" description="Helical" evidence="9">
    <location>
        <begin position="352"/>
        <end position="372"/>
    </location>
</feature>
<keyword evidence="4" id="KW-0653">Protein transport</keyword>
<dbReference type="SMART" id="SM00397">
    <property type="entry name" value="t_SNARE"/>
    <property type="match status" value="1"/>
</dbReference>
<keyword evidence="5 9" id="KW-1133">Transmembrane helix</keyword>
<dbReference type="PANTHER" id="PTHR12791">
    <property type="entry name" value="GOLGI SNARE BET1-RELATED"/>
    <property type="match status" value="1"/>
</dbReference>
<evidence type="ECO:0000313" key="13">
    <source>
        <dbReference type="Proteomes" id="UP001218188"/>
    </source>
</evidence>
<evidence type="ECO:0000256" key="10">
    <source>
        <dbReference type="SAM" id="SignalP"/>
    </source>
</evidence>
<dbReference type="Proteomes" id="UP001218188">
    <property type="component" value="Unassembled WGS sequence"/>
</dbReference>
<dbReference type="InterPro" id="IPR000727">
    <property type="entry name" value="T_SNARE_dom"/>
</dbReference>
<keyword evidence="10" id="KW-0732">Signal</keyword>
<evidence type="ECO:0000256" key="3">
    <source>
        <dbReference type="ARBA" id="ARBA00022692"/>
    </source>
</evidence>
<evidence type="ECO:0000256" key="4">
    <source>
        <dbReference type="ARBA" id="ARBA00022927"/>
    </source>
</evidence>
<name>A0AAD6XC05_9AGAR</name>
<keyword evidence="2" id="KW-0813">Transport</keyword>